<dbReference type="Pfam" id="PF13714">
    <property type="entry name" value="PEP_mutase"/>
    <property type="match status" value="1"/>
</dbReference>
<dbReference type="PANTHER" id="PTHR42905:SF5">
    <property type="entry name" value="CARBOXYVINYL-CARBOXYPHOSPHONATE PHOSPHORYLMUTASE, CHLOROPLASTIC"/>
    <property type="match status" value="1"/>
</dbReference>
<dbReference type="PATRIC" id="fig|1218506.3.peg.294"/>
<organism evidence="1 2">
    <name type="scientific">Lactobacillus kimbladii</name>
    <dbReference type="NCBI Taxonomy" id="1218506"/>
    <lineage>
        <taxon>Bacteria</taxon>
        <taxon>Bacillati</taxon>
        <taxon>Bacillota</taxon>
        <taxon>Bacilli</taxon>
        <taxon>Lactobacillales</taxon>
        <taxon>Lactobacillaceae</taxon>
        <taxon>Lactobacillus</taxon>
    </lineage>
</organism>
<evidence type="ECO:0008006" key="3">
    <source>
        <dbReference type="Google" id="ProtNLM"/>
    </source>
</evidence>
<dbReference type="STRING" id="1218506.JF75_02550"/>
<dbReference type="InterPro" id="IPR040442">
    <property type="entry name" value="Pyrv_kinase-like_dom_sf"/>
</dbReference>
<dbReference type="GO" id="GO:0016833">
    <property type="term" value="F:oxo-acid-lyase activity"/>
    <property type="evidence" value="ECO:0007669"/>
    <property type="project" value="UniProtKB-ARBA"/>
</dbReference>
<dbReference type="InterPro" id="IPR015813">
    <property type="entry name" value="Pyrv/PenolPyrv_kinase-like_dom"/>
</dbReference>
<evidence type="ECO:0000313" key="2">
    <source>
        <dbReference type="Proteomes" id="UP000033612"/>
    </source>
</evidence>
<name>A0A0F4LNL5_9LACO</name>
<dbReference type="CDD" id="cd00377">
    <property type="entry name" value="ICL_PEPM"/>
    <property type="match status" value="1"/>
</dbReference>
<sequence length="291" mass="31634">MKNKGKKMRLKFKKLVHNSTEIIKIPVVGDGLSAKISAKAGFKAINVTGSATNFVYGKPDMGFADFYTLFDQARKIIENVSIPVLCDVGTGHGAKENIARTARSYEAINSAGIYLDDGVWPKRCGQMAVTQIAPVSEMEKRIHAAVEARKDPDFVIMAHSSARAVCDINETIVKLRAYCAAGADMLYVDSVSSEKELVQIASGLPEVPLLVNFASLAGNLSEKNLFDMGYNMATFGEEAIFARVSGEQELLKLKKSNFTTLSSKSGFISAPAFEDLVDTGQITELEKEFTL</sequence>
<dbReference type="InterPro" id="IPR039556">
    <property type="entry name" value="ICL/PEPM"/>
</dbReference>
<reference evidence="1 2" key="1">
    <citation type="submission" date="2015-01" db="EMBL/GenBank/DDBJ databases">
        <title>Comparative genomics of the lactic acid bacteria isolated from the honey bee gut.</title>
        <authorList>
            <person name="Ellegaard K.M."/>
            <person name="Tamarit D."/>
            <person name="Javelind E."/>
            <person name="Olofsson T."/>
            <person name="Andersson S.G."/>
            <person name="Vasquez A."/>
        </authorList>
    </citation>
    <scope>NUCLEOTIDE SEQUENCE [LARGE SCALE GENOMIC DNA]</scope>
    <source>
        <strain evidence="1 2">Hma2</strain>
    </source>
</reference>
<dbReference type="PANTHER" id="PTHR42905">
    <property type="entry name" value="PHOSPHOENOLPYRUVATE CARBOXYLASE"/>
    <property type="match status" value="1"/>
</dbReference>
<dbReference type="SUPFAM" id="SSF51621">
    <property type="entry name" value="Phosphoenolpyruvate/pyruvate domain"/>
    <property type="match status" value="1"/>
</dbReference>
<keyword evidence="2" id="KW-1185">Reference proteome</keyword>
<dbReference type="Proteomes" id="UP000033612">
    <property type="component" value="Unassembled WGS sequence"/>
</dbReference>
<accession>A0A0F4LNL5</accession>
<dbReference type="AlphaFoldDB" id="A0A0F4LNL5"/>
<protein>
    <recommendedName>
        <fullName evidence="3">Carboxyvinyl-carboxyphosphonate phosphorylmutase</fullName>
    </recommendedName>
</protein>
<gene>
    <name evidence="1" type="ORF">JF75_02550</name>
</gene>
<dbReference type="HOGENOM" id="CLU_027389_3_2_9"/>
<comment type="caution">
    <text evidence="1">The sequence shown here is derived from an EMBL/GenBank/DDBJ whole genome shotgun (WGS) entry which is preliminary data.</text>
</comment>
<dbReference type="Gene3D" id="3.20.20.60">
    <property type="entry name" value="Phosphoenolpyruvate-binding domains"/>
    <property type="match status" value="1"/>
</dbReference>
<dbReference type="RefSeq" id="WP_052726846.1">
    <property type="nucleotide sequence ID" value="NZ_JBHTBO010000007.1"/>
</dbReference>
<dbReference type="EMBL" id="JXLH01000003">
    <property type="protein sequence ID" value="KJY59898.1"/>
    <property type="molecule type" value="Genomic_DNA"/>
</dbReference>
<proteinExistence type="predicted"/>
<evidence type="ECO:0000313" key="1">
    <source>
        <dbReference type="EMBL" id="KJY59898.1"/>
    </source>
</evidence>